<evidence type="ECO:0000313" key="4">
    <source>
        <dbReference type="Proteomes" id="UP000037953"/>
    </source>
</evidence>
<evidence type="ECO:0000256" key="2">
    <source>
        <dbReference type="SAM" id="SignalP"/>
    </source>
</evidence>
<dbReference type="PATRIC" id="fig|253.9.peg.3051"/>
<feature type="chain" id="PRO_5005851772" description="TonB C-terminal domain-containing protein" evidence="2">
    <location>
        <begin position="19"/>
        <end position="147"/>
    </location>
</feature>
<dbReference type="Proteomes" id="UP000037953">
    <property type="component" value="Unassembled WGS sequence"/>
</dbReference>
<reference evidence="4" key="2">
    <citation type="submission" date="2015-09" db="EMBL/GenBank/DDBJ databases">
        <title>Draft genome sequence of a multidrug-resistant Chryseobacterium indologenes isolate from Malaysia.</title>
        <authorList>
            <person name="Yu C.Y."/>
            <person name="Ang G.Y."/>
            <person name="Chan K.-G."/>
        </authorList>
    </citation>
    <scope>NUCLEOTIDE SEQUENCE [LARGE SCALE GENOMIC DNA]</scope>
    <source>
        <strain evidence="4">CI_885</strain>
    </source>
</reference>
<evidence type="ECO:0000256" key="1">
    <source>
        <dbReference type="SAM" id="MobiDB-lite"/>
    </source>
</evidence>
<dbReference type="RefSeq" id="WP_062697631.1">
    <property type="nucleotide sequence ID" value="NZ_LJOD01000003.1"/>
</dbReference>
<reference evidence="3 4" key="1">
    <citation type="journal article" date="2015" name="Genom Data">
        <title>Draft genome sequence of a multidrug-resistant Chryseobacterium indologenes isolate from Malaysia.</title>
        <authorList>
            <person name="Yu C.Y."/>
            <person name="Ang G.Y."/>
            <person name="Cheng H.J."/>
            <person name="Cheong Y.M."/>
            <person name="Yin W.F."/>
            <person name="Chan K.G."/>
        </authorList>
    </citation>
    <scope>NUCLEOTIDE SEQUENCE [LARGE SCALE GENOMIC DNA]</scope>
    <source>
        <strain evidence="3 4">CI_885</strain>
    </source>
</reference>
<accession>A0A0N0IX55</accession>
<evidence type="ECO:0008006" key="5">
    <source>
        <dbReference type="Google" id="ProtNLM"/>
    </source>
</evidence>
<protein>
    <recommendedName>
        <fullName evidence="5">TonB C-terminal domain-containing protein</fullName>
    </recommendedName>
</protein>
<organism evidence="3 4">
    <name type="scientific">Chryseobacterium indologenes</name>
    <name type="common">Flavobacterium indologenes</name>
    <dbReference type="NCBI Taxonomy" id="253"/>
    <lineage>
        <taxon>Bacteria</taxon>
        <taxon>Pseudomonadati</taxon>
        <taxon>Bacteroidota</taxon>
        <taxon>Flavobacteriia</taxon>
        <taxon>Flavobacteriales</taxon>
        <taxon>Weeksellaceae</taxon>
        <taxon>Chryseobacterium group</taxon>
        <taxon>Chryseobacterium</taxon>
    </lineage>
</organism>
<keyword evidence="2" id="KW-0732">Signal</keyword>
<dbReference type="OrthoDB" id="1262786at2"/>
<name>A0A0N0IX55_CHRID</name>
<comment type="caution">
    <text evidence="3">The sequence shown here is derived from an EMBL/GenBank/DDBJ whole genome shotgun (WGS) entry which is preliminary data.</text>
</comment>
<dbReference type="EMBL" id="LJOD01000003">
    <property type="protein sequence ID" value="KPE51934.1"/>
    <property type="molecule type" value="Genomic_DNA"/>
</dbReference>
<sequence>MKKIILAGLMSLSTVAFAQKTKGDTKIAARYESRQPQDPSVPPPPVNNFPAQFPGGNKAFVKKVEQLLNKDAVKPLGKSLNTEIIIKVNDDGKVLNVSTYGKNETFNNEVKAAAAKATDKVVWTAGKNNRGEKVIDLVKLPFHYKNQ</sequence>
<feature type="signal peptide" evidence="2">
    <location>
        <begin position="1"/>
        <end position="18"/>
    </location>
</feature>
<dbReference type="AlphaFoldDB" id="A0A0N0IX55"/>
<gene>
    <name evidence="3" type="ORF">AOB46_06855</name>
</gene>
<evidence type="ECO:0000313" key="3">
    <source>
        <dbReference type="EMBL" id="KPE51934.1"/>
    </source>
</evidence>
<feature type="region of interest" description="Disordered" evidence="1">
    <location>
        <begin position="31"/>
        <end position="50"/>
    </location>
</feature>
<proteinExistence type="predicted"/>